<keyword evidence="9" id="KW-0998">Cell outer membrane</keyword>
<evidence type="ECO:0000259" key="12">
    <source>
        <dbReference type="Pfam" id="PF07715"/>
    </source>
</evidence>
<feature type="region of interest" description="Disordered" evidence="10">
    <location>
        <begin position="53"/>
        <end position="122"/>
    </location>
</feature>
<evidence type="ECO:0000256" key="6">
    <source>
        <dbReference type="ARBA" id="ARBA00023065"/>
    </source>
</evidence>
<protein>
    <submittedName>
        <fullName evidence="13">TonB-dependent receptor BfrD</fullName>
    </submittedName>
</protein>
<dbReference type="EMBL" id="OY288114">
    <property type="protein sequence ID" value="CAJ0860545.1"/>
    <property type="molecule type" value="Genomic_DNA"/>
</dbReference>
<feature type="domain" description="TonB-dependent receptor-like beta-barrel" evidence="11">
    <location>
        <begin position="336"/>
        <end position="817"/>
    </location>
</feature>
<evidence type="ECO:0000259" key="11">
    <source>
        <dbReference type="Pfam" id="PF00593"/>
    </source>
</evidence>
<dbReference type="CDD" id="cd01347">
    <property type="entry name" value="ligand_gated_channel"/>
    <property type="match status" value="1"/>
</dbReference>
<proteinExistence type="predicted"/>
<evidence type="ECO:0000256" key="7">
    <source>
        <dbReference type="ARBA" id="ARBA00023077"/>
    </source>
</evidence>
<evidence type="ECO:0000256" key="3">
    <source>
        <dbReference type="ARBA" id="ARBA00022452"/>
    </source>
</evidence>
<keyword evidence="7" id="KW-0798">TonB box</keyword>
<evidence type="ECO:0000256" key="9">
    <source>
        <dbReference type="ARBA" id="ARBA00023237"/>
    </source>
</evidence>
<feature type="compositionally biased region" description="Low complexity" evidence="10">
    <location>
        <begin position="105"/>
        <end position="116"/>
    </location>
</feature>
<dbReference type="GO" id="GO:0009279">
    <property type="term" value="C:cell outer membrane"/>
    <property type="evidence" value="ECO:0007669"/>
    <property type="project" value="UniProtKB-SubCell"/>
</dbReference>
<dbReference type="Gene3D" id="2.40.170.20">
    <property type="entry name" value="TonB-dependent receptor, beta-barrel domain"/>
    <property type="match status" value="1"/>
</dbReference>
<gene>
    <name evidence="13" type="primary">bfrD</name>
    <name evidence="13" type="ORF">AMST5_01312</name>
</gene>
<keyword evidence="2" id="KW-0813">Transport</keyword>
<organism evidence="13">
    <name type="scientific">freshwater sediment metagenome</name>
    <dbReference type="NCBI Taxonomy" id="556182"/>
    <lineage>
        <taxon>unclassified sequences</taxon>
        <taxon>metagenomes</taxon>
        <taxon>ecological metagenomes</taxon>
    </lineage>
</organism>
<dbReference type="AlphaFoldDB" id="A0AA48LYB8"/>
<dbReference type="Gene3D" id="2.170.130.10">
    <property type="entry name" value="TonB-dependent receptor, plug domain"/>
    <property type="match status" value="1"/>
</dbReference>
<dbReference type="InterPro" id="IPR012910">
    <property type="entry name" value="Plug_dom"/>
</dbReference>
<evidence type="ECO:0000256" key="4">
    <source>
        <dbReference type="ARBA" id="ARBA00022692"/>
    </source>
</evidence>
<accession>A0AA48LYB8</accession>
<evidence type="ECO:0000256" key="1">
    <source>
        <dbReference type="ARBA" id="ARBA00004571"/>
    </source>
</evidence>
<keyword evidence="3" id="KW-1134">Transmembrane beta strand</keyword>
<dbReference type="InterPro" id="IPR037066">
    <property type="entry name" value="Plug_dom_sf"/>
</dbReference>
<dbReference type="Pfam" id="PF00593">
    <property type="entry name" value="TonB_dep_Rec_b-barrel"/>
    <property type="match status" value="1"/>
</dbReference>
<keyword evidence="5" id="KW-0732">Signal</keyword>
<reference evidence="13" key="1">
    <citation type="submission" date="2023-07" db="EMBL/GenBank/DDBJ databases">
        <authorList>
            <person name="Pelsma A.J. K."/>
        </authorList>
    </citation>
    <scope>NUCLEOTIDE SEQUENCE</scope>
</reference>
<dbReference type="PANTHER" id="PTHR32552">
    <property type="entry name" value="FERRICHROME IRON RECEPTOR-RELATED"/>
    <property type="match status" value="1"/>
</dbReference>
<sequence>MQLESSSIRFPLSLRSFRLPLPTASRRDGSAVTALGVAAFITSTVGVALAQESSTTLPPVKVDAPREKPRPVIVPVKPKPTPVATAKPQPAHHSAQTHASTGQRTSGPTSASAAATGGPGGAGAPSVPLFIQAEADPYADPVAPYRAVRLASNKFTQPILNTPRTVTVLTKEVLEDKNAWSLREIGRSTAGVTLGTGEGGNAFGDRFFIRGFDARNDIFVDGIRDPGVNVRENFYTEQVEILRGPGSTFAGRGTAGGAINIVTKQANTISDFVDLRTTGGTSDQTKRITLDVNKVISPILAVRANGLFQDANVAGRSFVIDDRNGAAGSVVFKPLDNLTFTAQYTHVYQNGLPDFGVPYNRIRNRPYPEGVTPRYVWYGLINRDFQAYSQDFGTFSAQYRYNENLTLTSRLRQGRSVVDYIGTLTQNSNLIAGTVTIGAQSRYQVAKVLSNYTDANLKFDTGPIRHEAVAGVELTHEGVTRTNYAGLTSELNGRPIVAGQLNCSLYLPCTYLPFLNEPYRNSNPTRVGVDGRSGYLLETANYQDVVIANGGVRFDDYSIWNRNDSGTTFASNHSFMVNYNAGLVLKPLPDVSLYAAYATSTNPVGAELDGGAANYGGLTTAAQIFAPQYNRGKEIGVKWQLFGHLLATAALFRTDVSGAREVNSGVTTGEAAYYIQGADLEVAGNITDRWSVIGGLVVMESKVTNSFAKSNIGLQLANVAHESFSLLSKYKFGDLIGLDLDGLELGGQAIYRSKIYGGNNIVANGATVINAAGLPAPTAANPYVNVPTILPSYWRFDVFAEANLSKNVGLKFTVMNLFDRTYYDAFYQTATPFTQVAPGRAAYLEARVRF</sequence>
<keyword evidence="8" id="KW-0472">Membrane</keyword>
<comment type="subcellular location">
    <subcellularLocation>
        <location evidence="1">Cell outer membrane</location>
        <topology evidence="1">Multi-pass membrane protein</topology>
    </subcellularLocation>
</comment>
<keyword evidence="6" id="KW-0406">Ion transport</keyword>
<evidence type="ECO:0000313" key="13">
    <source>
        <dbReference type="EMBL" id="CAJ0860545.1"/>
    </source>
</evidence>
<dbReference type="InterPro" id="IPR000531">
    <property type="entry name" value="Beta-barrel_TonB"/>
</dbReference>
<feature type="domain" description="TonB-dependent receptor plug" evidence="12">
    <location>
        <begin position="160"/>
        <end position="258"/>
    </location>
</feature>
<feature type="compositionally biased region" description="Polar residues" evidence="10">
    <location>
        <begin position="94"/>
        <end position="104"/>
    </location>
</feature>
<dbReference type="FunFam" id="2.170.130.10:FF:000001">
    <property type="entry name" value="Catecholate siderophore TonB-dependent receptor"/>
    <property type="match status" value="1"/>
</dbReference>
<dbReference type="PROSITE" id="PS52016">
    <property type="entry name" value="TONB_DEPENDENT_REC_3"/>
    <property type="match status" value="1"/>
</dbReference>
<dbReference type="PANTHER" id="PTHR32552:SF83">
    <property type="entry name" value="BLR3904 PROTEIN"/>
    <property type="match status" value="1"/>
</dbReference>
<dbReference type="Pfam" id="PF07715">
    <property type="entry name" value="Plug"/>
    <property type="match status" value="1"/>
</dbReference>
<evidence type="ECO:0000256" key="10">
    <source>
        <dbReference type="SAM" id="MobiDB-lite"/>
    </source>
</evidence>
<dbReference type="SUPFAM" id="SSF56935">
    <property type="entry name" value="Porins"/>
    <property type="match status" value="1"/>
</dbReference>
<dbReference type="InterPro" id="IPR036942">
    <property type="entry name" value="Beta-barrel_TonB_sf"/>
</dbReference>
<dbReference type="InterPro" id="IPR039426">
    <property type="entry name" value="TonB-dep_rcpt-like"/>
</dbReference>
<keyword evidence="13" id="KW-0675">Receptor</keyword>
<feature type="compositionally biased region" description="Low complexity" evidence="10">
    <location>
        <begin position="71"/>
        <end position="89"/>
    </location>
</feature>
<dbReference type="GO" id="GO:0015344">
    <property type="term" value="F:siderophore uptake transmembrane transporter activity"/>
    <property type="evidence" value="ECO:0007669"/>
    <property type="project" value="TreeGrafter"/>
</dbReference>
<evidence type="ECO:0000256" key="2">
    <source>
        <dbReference type="ARBA" id="ARBA00022448"/>
    </source>
</evidence>
<evidence type="ECO:0000256" key="8">
    <source>
        <dbReference type="ARBA" id="ARBA00023136"/>
    </source>
</evidence>
<evidence type="ECO:0000256" key="5">
    <source>
        <dbReference type="ARBA" id="ARBA00022729"/>
    </source>
</evidence>
<name>A0AA48LYB8_9ZZZZ</name>
<keyword evidence="4" id="KW-0812">Transmembrane</keyword>